<dbReference type="GO" id="GO:0043138">
    <property type="term" value="F:3'-5' DNA helicase activity"/>
    <property type="evidence" value="ECO:0007669"/>
    <property type="project" value="TreeGrafter"/>
</dbReference>
<sequence>MSTRGQYWTKFPTGSHEVNHPPEAPFELDELPLHLRIAAQVLGAGLDLLQARHDSSWQAGRRAGHADASCTSKAEEQPSQVKLILGHPDPVHHRPGKDDDLFGPGRIQLTGEVRAAMRADCEKVLGKAAQPTGEQWKGILSNSPATLVTGGAGTGKTKVLLFRALLLHRYLGIPLEQIQILTFSREARIDLAAELRELFGLFGVTLSNDVCLRVVKTPRSCLLSQVQALPDLAAVIPFDVFGCSASNTAALADGRPFEATLVPLQREEMTKCLNLLYRSNRAFAALYQDLWKASLRLPRLEVDDDEVVKRAPLGWRLSEFDEQLSDVVEGLWRSAKAWPFEGATPERKLFSLRGRTYSTHGYIPALGLHIVLGLDRSEGPSLKRDPAAMELYKEVAVKRTLLQGYFPEGLIHLDSYQEGFLLAEGLRNLSKTAPAFSYALKGDRSAAPLLDSFNATAALLDALGLEVASIPGRMNFLPEDSDSIYFEALGVYWQALERHLLGLASPVIPIGRLFALFGNDSQALRHLPTQVIGQCRHLLIDGAEDQTVPVAGWVRAVISEVRRRDTLQPHAPGLCTSLLIAGDKGQWIFGTFGATPRLITNFDDLFPCPGSPCRVPLTESFRSPQSIIDASYNLVQSVVTGCVRAPKAQSRVGRSSQKIQVFGDDPDELRRVCQEAAAKGLKVLILIESEVDKDWVAAAVGDLIRSDRTQGGKTIRVRGFHKAKALEADQVVLVGDPSAQGAAMFKNQLFKLAGFSAGGDPMPADTVSTGEALRLTASSIARARVSCAWFPNRGADDPRTASMLAGLQPGLFDDRR</sequence>
<dbReference type="InterPro" id="IPR014016">
    <property type="entry name" value="UvrD-like_ATP-bd"/>
</dbReference>
<dbReference type="AlphaFoldDB" id="A0A1X0ZW03"/>
<dbReference type="OrthoDB" id="5298826at2"/>
<dbReference type="PANTHER" id="PTHR11070:SF2">
    <property type="entry name" value="ATP-DEPENDENT DNA HELICASE SRS2"/>
    <property type="match status" value="1"/>
</dbReference>
<feature type="compositionally biased region" description="Polar residues" evidence="6">
    <location>
        <begin position="69"/>
        <end position="79"/>
    </location>
</feature>
<dbReference type="GO" id="GO:0005524">
    <property type="term" value="F:ATP binding"/>
    <property type="evidence" value="ECO:0007669"/>
    <property type="project" value="UniProtKB-UniRule"/>
</dbReference>
<keyword evidence="1" id="KW-0547">Nucleotide-binding</keyword>
<comment type="caution">
    <text evidence="7">The sequence shown here is derived from an EMBL/GenBank/DDBJ whole genome shotgun (WGS) entry which is preliminary data.</text>
</comment>
<dbReference type="Gene3D" id="3.40.50.300">
    <property type="entry name" value="P-loop containing nucleotide triphosphate hydrolases"/>
    <property type="match status" value="1"/>
</dbReference>
<dbReference type="SUPFAM" id="SSF52540">
    <property type="entry name" value="P-loop containing nucleoside triphosphate hydrolases"/>
    <property type="match status" value="1"/>
</dbReference>
<dbReference type="GO" id="GO:0003677">
    <property type="term" value="F:DNA binding"/>
    <property type="evidence" value="ECO:0007669"/>
    <property type="project" value="InterPro"/>
</dbReference>
<evidence type="ECO:0000313" key="8">
    <source>
        <dbReference type="Proteomes" id="UP000193675"/>
    </source>
</evidence>
<evidence type="ECO:0000256" key="3">
    <source>
        <dbReference type="ARBA" id="ARBA00022806"/>
    </source>
</evidence>
<feature type="region of interest" description="Disordered" evidence="6">
    <location>
        <begin position="60"/>
        <end position="79"/>
    </location>
</feature>
<protein>
    <recommendedName>
        <fullName evidence="5">DNA 3'-5' helicase II</fullName>
    </recommendedName>
</protein>
<dbReference type="GO" id="GO:0000725">
    <property type="term" value="P:recombinational repair"/>
    <property type="evidence" value="ECO:0007669"/>
    <property type="project" value="TreeGrafter"/>
</dbReference>
<dbReference type="PROSITE" id="PS51198">
    <property type="entry name" value="UVRD_HELICASE_ATP_BIND"/>
    <property type="match status" value="1"/>
</dbReference>
<dbReference type="Proteomes" id="UP000193675">
    <property type="component" value="Unassembled WGS sequence"/>
</dbReference>
<organism evidence="7 8">
    <name type="scientific">Pseudomonas putida</name>
    <name type="common">Arthrobacter siderocapsulatus</name>
    <dbReference type="NCBI Taxonomy" id="303"/>
    <lineage>
        <taxon>Bacteria</taxon>
        <taxon>Pseudomonadati</taxon>
        <taxon>Pseudomonadota</taxon>
        <taxon>Gammaproteobacteria</taxon>
        <taxon>Pseudomonadales</taxon>
        <taxon>Pseudomonadaceae</taxon>
        <taxon>Pseudomonas</taxon>
    </lineage>
</organism>
<dbReference type="EMBL" id="NBWC01000031">
    <property type="protein sequence ID" value="ORL61977.1"/>
    <property type="molecule type" value="Genomic_DNA"/>
</dbReference>
<gene>
    <name evidence="7" type="ORF">B7H17_19905</name>
</gene>
<evidence type="ECO:0000256" key="6">
    <source>
        <dbReference type="SAM" id="MobiDB-lite"/>
    </source>
</evidence>
<evidence type="ECO:0000313" key="7">
    <source>
        <dbReference type="EMBL" id="ORL61977.1"/>
    </source>
</evidence>
<evidence type="ECO:0000256" key="2">
    <source>
        <dbReference type="ARBA" id="ARBA00022801"/>
    </source>
</evidence>
<evidence type="ECO:0000256" key="1">
    <source>
        <dbReference type="ARBA" id="ARBA00022741"/>
    </source>
</evidence>
<reference evidence="7 8" key="1">
    <citation type="submission" date="2017-04" db="EMBL/GenBank/DDBJ databases">
        <title>Presence of VIM-2 positive Pseudomonas species in chickens and their surrounding environment.</title>
        <authorList>
            <person name="Zhang R."/>
        </authorList>
    </citation>
    <scope>NUCLEOTIDE SEQUENCE [LARGE SCALE GENOMIC DNA]</scope>
    <source>
        <strain evidence="7 8">DZ-C18</strain>
    </source>
</reference>
<accession>A0A1X0ZW03</accession>
<dbReference type="InterPro" id="IPR000212">
    <property type="entry name" value="DNA_helicase_UvrD/REP"/>
</dbReference>
<evidence type="ECO:0000256" key="4">
    <source>
        <dbReference type="ARBA" id="ARBA00022840"/>
    </source>
</evidence>
<keyword evidence="3" id="KW-0347">Helicase</keyword>
<evidence type="ECO:0000256" key="5">
    <source>
        <dbReference type="ARBA" id="ARBA00034923"/>
    </source>
</evidence>
<dbReference type="Pfam" id="PF00580">
    <property type="entry name" value="UvrD-helicase"/>
    <property type="match status" value="1"/>
</dbReference>
<dbReference type="PANTHER" id="PTHR11070">
    <property type="entry name" value="UVRD / RECB / PCRA DNA HELICASE FAMILY MEMBER"/>
    <property type="match status" value="1"/>
</dbReference>
<keyword evidence="2" id="KW-0378">Hydrolase</keyword>
<dbReference type="InterPro" id="IPR027417">
    <property type="entry name" value="P-loop_NTPase"/>
</dbReference>
<name>A0A1X0ZW03_PSEPU</name>
<keyword evidence="4" id="KW-0067">ATP-binding</keyword>
<dbReference type="GO" id="GO:0016787">
    <property type="term" value="F:hydrolase activity"/>
    <property type="evidence" value="ECO:0007669"/>
    <property type="project" value="UniProtKB-UniRule"/>
</dbReference>
<feature type="region of interest" description="Disordered" evidence="6">
    <location>
        <begin position="1"/>
        <end position="23"/>
    </location>
</feature>
<proteinExistence type="predicted"/>